<proteinExistence type="predicted"/>
<dbReference type="EMBL" id="MN739646">
    <property type="protein sequence ID" value="QHT17829.1"/>
    <property type="molecule type" value="Genomic_DNA"/>
</dbReference>
<accession>A0A6C0DPN6</accession>
<feature type="domain" description="Minor capsid protein P8 central region" evidence="1">
    <location>
        <begin position="75"/>
        <end position="195"/>
    </location>
</feature>
<reference evidence="2" key="1">
    <citation type="journal article" date="2020" name="Nature">
        <title>Giant virus diversity and host interactions through global metagenomics.</title>
        <authorList>
            <person name="Schulz F."/>
            <person name="Roux S."/>
            <person name="Paez-Espino D."/>
            <person name="Jungbluth S."/>
            <person name="Walsh D.A."/>
            <person name="Denef V.J."/>
            <person name="McMahon K.D."/>
            <person name="Konstantinidis K.T."/>
            <person name="Eloe-Fadrosh E.A."/>
            <person name="Kyrpides N.C."/>
            <person name="Woyke T."/>
        </authorList>
    </citation>
    <scope>NUCLEOTIDE SEQUENCE</scope>
    <source>
        <strain evidence="2">GVMAG-M-3300023174-3</strain>
    </source>
</reference>
<evidence type="ECO:0000313" key="2">
    <source>
        <dbReference type="EMBL" id="QHT17829.1"/>
    </source>
</evidence>
<sequence length="197" mass="22657">MSFSSLFDTLYSSPTSSAFSAEPTENKTTILDANTYNGRVEIIQPPSAEVQFQLYEKNAIKNKATEYRDALAGTWESNVLAQVFFSKENVQILQNGIRAGVYKMSSDKYVIPPQNVDTLKIIMRSIYMQYAEHYPNNITEQVERLNHLVLDYAVPTVYNEAVGYLNYCKDQSTLVVPLELPRHHDRTYKQLELKKWV</sequence>
<dbReference type="InterPro" id="IPR043916">
    <property type="entry name" value="P8_CR"/>
</dbReference>
<organism evidence="2">
    <name type="scientific">viral metagenome</name>
    <dbReference type="NCBI Taxonomy" id="1070528"/>
    <lineage>
        <taxon>unclassified sequences</taxon>
        <taxon>metagenomes</taxon>
        <taxon>organismal metagenomes</taxon>
    </lineage>
</organism>
<dbReference type="AlphaFoldDB" id="A0A6C0DPN6"/>
<name>A0A6C0DPN6_9ZZZZ</name>
<protein>
    <recommendedName>
        <fullName evidence="1">Minor capsid protein P8 central region domain-containing protein</fullName>
    </recommendedName>
</protein>
<evidence type="ECO:0000259" key="1">
    <source>
        <dbReference type="Pfam" id="PF19065"/>
    </source>
</evidence>
<dbReference type="Pfam" id="PF19065">
    <property type="entry name" value="P8_CR"/>
    <property type="match status" value="1"/>
</dbReference>